<dbReference type="Gene3D" id="1.10.150.240">
    <property type="entry name" value="Putative phosphatase, domain 2"/>
    <property type="match status" value="1"/>
</dbReference>
<keyword evidence="2" id="KW-1185">Reference proteome</keyword>
<dbReference type="Proteomes" id="UP000023703">
    <property type="component" value="Chromosome"/>
</dbReference>
<dbReference type="InterPro" id="IPR041492">
    <property type="entry name" value="HAD_2"/>
</dbReference>
<sequence>MIMNPRDLRCEAVVFDLGNVLIGWDPYLPFCDDMSRAEWQELSYSADFSALNIMADKGSPLDEVISQAYERGSRYGEFIERYYDRFDRSLTGPVPGTAEVVDDLEATGVRLLGLTNWSAETIHHAPRHAPSIRKLEGLVVSGQEGVAKPDPVVFRRLIQRYGIDPVTSVFIDDSVHNVETANELGFTAIQFVDAERLRDVLAHRGILSA</sequence>
<dbReference type="EMBL" id="CP006842">
    <property type="protein sequence ID" value="AHW63514.1"/>
    <property type="molecule type" value="Genomic_DNA"/>
</dbReference>
<dbReference type="Gene3D" id="3.40.50.1000">
    <property type="entry name" value="HAD superfamily/HAD-like"/>
    <property type="match status" value="1"/>
</dbReference>
<dbReference type="eggNOG" id="COG1011">
    <property type="taxonomic scope" value="Bacteria"/>
</dbReference>
<dbReference type="CDD" id="cd02603">
    <property type="entry name" value="HAD_sEH-N_like"/>
    <property type="match status" value="1"/>
</dbReference>
<dbReference type="KEGG" id="cgy:CGLY_05330"/>
<dbReference type="InterPro" id="IPR036412">
    <property type="entry name" value="HAD-like_sf"/>
</dbReference>
<dbReference type="GO" id="GO:0016787">
    <property type="term" value="F:hydrolase activity"/>
    <property type="evidence" value="ECO:0007669"/>
    <property type="project" value="UniProtKB-KW"/>
</dbReference>
<dbReference type="STRING" id="1404245.CGLY_05330"/>
<protein>
    <submittedName>
        <fullName evidence="1">HAD-superfamily hydrolase, subfamily IA, variant 3</fullName>
    </submittedName>
</protein>
<dbReference type="SFLD" id="SFLDS00003">
    <property type="entry name" value="Haloacid_Dehalogenase"/>
    <property type="match status" value="1"/>
</dbReference>
<reference evidence="1 2" key="1">
    <citation type="journal article" date="2015" name="Int. J. Syst. Evol. Microbiol.">
        <title>Revisiting Corynebacterium glyciniphilum (ex Kubota et al., 1972) sp. nov., nom. rev., isolated from putrefied banana.</title>
        <authorList>
            <person name="Al-Dilaimi A."/>
            <person name="Bednarz H."/>
            <person name="Lomker A."/>
            <person name="Niehaus K."/>
            <person name="Kalinowski J."/>
            <person name="Ruckert C."/>
        </authorList>
    </citation>
    <scope>NUCLEOTIDE SEQUENCE [LARGE SCALE GENOMIC DNA]</scope>
    <source>
        <strain evidence="1">AJ 3170</strain>
    </source>
</reference>
<dbReference type="PANTHER" id="PTHR43611">
    <property type="entry name" value="ALPHA-D-GLUCOSE 1-PHOSPHATE PHOSPHATASE"/>
    <property type="match status" value="1"/>
</dbReference>
<dbReference type="SFLD" id="SFLDG01129">
    <property type="entry name" value="C1.5:_HAD__Beta-PGM__Phosphata"/>
    <property type="match status" value="1"/>
</dbReference>
<proteinExistence type="predicted"/>
<keyword evidence="1" id="KW-0378">Hydrolase</keyword>
<name>X5DQE7_9CORY</name>
<dbReference type="PANTHER" id="PTHR43611:SF3">
    <property type="entry name" value="FLAVIN MONONUCLEOTIDE HYDROLASE 1, CHLOROPLATIC"/>
    <property type="match status" value="1"/>
</dbReference>
<gene>
    <name evidence="1" type="ORF">CGLY_05330</name>
</gene>
<dbReference type="RefSeq" id="WP_038547096.1">
    <property type="nucleotide sequence ID" value="NZ_CP006842.1"/>
</dbReference>
<dbReference type="OrthoDB" id="9797415at2"/>
<dbReference type="NCBIfam" id="TIGR01509">
    <property type="entry name" value="HAD-SF-IA-v3"/>
    <property type="match status" value="1"/>
</dbReference>
<evidence type="ECO:0000313" key="1">
    <source>
        <dbReference type="EMBL" id="AHW63514.1"/>
    </source>
</evidence>
<dbReference type="PRINTS" id="PR00413">
    <property type="entry name" value="HADHALOGNASE"/>
</dbReference>
<dbReference type="InterPro" id="IPR006439">
    <property type="entry name" value="HAD-SF_hydro_IA"/>
</dbReference>
<dbReference type="Pfam" id="PF13419">
    <property type="entry name" value="HAD_2"/>
    <property type="match status" value="1"/>
</dbReference>
<dbReference type="AlphaFoldDB" id="X5DQE7"/>
<organism evidence="1 2">
    <name type="scientific">Corynebacterium glyciniphilum AJ 3170</name>
    <dbReference type="NCBI Taxonomy" id="1404245"/>
    <lineage>
        <taxon>Bacteria</taxon>
        <taxon>Bacillati</taxon>
        <taxon>Actinomycetota</taxon>
        <taxon>Actinomycetes</taxon>
        <taxon>Mycobacteriales</taxon>
        <taxon>Corynebacteriaceae</taxon>
        <taxon>Corynebacterium</taxon>
    </lineage>
</organism>
<accession>X5DQE7</accession>
<dbReference type="HOGENOM" id="CLU_045011_9_1_11"/>
<evidence type="ECO:0000313" key="2">
    <source>
        <dbReference type="Proteomes" id="UP000023703"/>
    </source>
</evidence>
<dbReference type="SUPFAM" id="SSF56784">
    <property type="entry name" value="HAD-like"/>
    <property type="match status" value="1"/>
</dbReference>
<dbReference type="InterPro" id="IPR023214">
    <property type="entry name" value="HAD_sf"/>
</dbReference>
<dbReference type="InterPro" id="IPR023198">
    <property type="entry name" value="PGP-like_dom2"/>
</dbReference>